<dbReference type="SUPFAM" id="SSF56112">
    <property type="entry name" value="Protein kinase-like (PK-like)"/>
    <property type="match status" value="1"/>
</dbReference>
<sequence length="137" mass="15507">MCDYGGDLFLTTAYSSWARERLCGTTIHNIATQLCEAITFLHSYGFFRLDIKPHNLAFDHSTSRLAVIDLRSSMHGDLKNSVIQAMDKDDSTPSPPLYDPRRADVWAIGNVISVLLYSDVEQVDYGAELVEFNQWLM</sequence>
<dbReference type="InterPro" id="IPR011009">
    <property type="entry name" value="Kinase-like_dom_sf"/>
</dbReference>
<dbReference type="EMBL" id="JBBXMP010000015">
    <property type="protein sequence ID" value="KAL0068984.1"/>
    <property type="molecule type" value="Genomic_DNA"/>
</dbReference>
<reference evidence="2 3" key="1">
    <citation type="submission" date="2024-05" db="EMBL/GenBank/DDBJ databases">
        <title>A draft genome resource for the thread blight pathogen Marasmius tenuissimus strain MS-2.</title>
        <authorList>
            <person name="Yulfo-Soto G.E."/>
            <person name="Baruah I.K."/>
            <person name="Amoako-Attah I."/>
            <person name="Bukari Y."/>
            <person name="Meinhardt L.W."/>
            <person name="Bailey B.A."/>
            <person name="Cohen S.P."/>
        </authorList>
    </citation>
    <scope>NUCLEOTIDE SEQUENCE [LARGE SCALE GENOMIC DNA]</scope>
    <source>
        <strain evidence="2 3">MS-2</strain>
    </source>
</reference>
<keyword evidence="3" id="KW-1185">Reference proteome</keyword>
<accession>A0ABR3A6M5</accession>
<dbReference type="Gene3D" id="1.10.510.10">
    <property type="entry name" value="Transferase(Phosphotransferase) domain 1"/>
    <property type="match status" value="1"/>
</dbReference>
<protein>
    <recommendedName>
        <fullName evidence="1">Protein kinase domain-containing protein</fullName>
    </recommendedName>
</protein>
<comment type="caution">
    <text evidence="2">The sequence shown here is derived from an EMBL/GenBank/DDBJ whole genome shotgun (WGS) entry which is preliminary data.</text>
</comment>
<organism evidence="2 3">
    <name type="scientific">Marasmius tenuissimus</name>
    <dbReference type="NCBI Taxonomy" id="585030"/>
    <lineage>
        <taxon>Eukaryota</taxon>
        <taxon>Fungi</taxon>
        <taxon>Dikarya</taxon>
        <taxon>Basidiomycota</taxon>
        <taxon>Agaricomycotina</taxon>
        <taxon>Agaricomycetes</taxon>
        <taxon>Agaricomycetidae</taxon>
        <taxon>Agaricales</taxon>
        <taxon>Marasmiineae</taxon>
        <taxon>Marasmiaceae</taxon>
        <taxon>Marasmius</taxon>
    </lineage>
</organism>
<feature type="domain" description="Protein kinase" evidence="1">
    <location>
        <begin position="1"/>
        <end position="137"/>
    </location>
</feature>
<proteinExistence type="predicted"/>
<dbReference type="PROSITE" id="PS50011">
    <property type="entry name" value="PROTEIN_KINASE_DOM"/>
    <property type="match status" value="1"/>
</dbReference>
<dbReference type="InterPro" id="IPR000719">
    <property type="entry name" value="Prot_kinase_dom"/>
</dbReference>
<name>A0ABR3A6M5_9AGAR</name>
<evidence type="ECO:0000313" key="3">
    <source>
        <dbReference type="Proteomes" id="UP001437256"/>
    </source>
</evidence>
<evidence type="ECO:0000259" key="1">
    <source>
        <dbReference type="PROSITE" id="PS50011"/>
    </source>
</evidence>
<dbReference type="Proteomes" id="UP001437256">
    <property type="component" value="Unassembled WGS sequence"/>
</dbReference>
<gene>
    <name evidence="2" type="ORF">AAF712_003977</name>
</gene>
<evidence type="ECO:0000313" key="2">
    <source>
        <dbReference type="EMBL" id="KAL0068984.1"/>
    </source>
</evidence>